<name>A0A3R9RZV8_ACIBA</name>
<dbReference type="EMBL" id="RFDI01000964">
    <property type="protein sequence ID" value="RSR51254.1"/>
    <property type="molecule type" value="Genomic_DNA"/>
</dbReference>
<sequence>PDANKRLTDYAANVFYSPIEQMDIGMEYHQGKREVFDGRTADVSRVNFVSMYKF</sequence>
<protein>
    <submittedName>
        <fullName evidence="1">Porin</fullName>
    </submittedName>
</protein>
<organism evidence="1 2">
    <name type="scientific">Acinetobacter baumannii</name>
    <dbReference type="NCBI Taxonomy" id="470"/>
    <lineage>
        <taxon>Bacteria</taxon>
        <taxon>Pseudomonadati</taxon>
        <taxon>Pseudomonadota</taxon>
        <taxon>Gammaproteobacteria</taxon>
        <taxon>Moraxellales</taxon>
        <taxon>Moraxellaceae</taxon>
        <taxon>Acinetobacter</taxon>
        <taxon>Acinetobacter calcoaceticus/baumannii complex</taxon>
    </lineage>
</organism>
<reference evidence="1 2" key="1">
    <citation type="submission" date="2018-10" db="EMBL/GenBank/DDBJ databases">
        <title>GWAS and RNA-Seq identify cryptic mechanisms of antimicrobial resistance in Acinetobacter baumannii.</title>
        <authorList>
            <person name="Sahl J.W."/>
        </authorList>
    </citation>
    <scope>NUCLEOTIDE SEQUENCE [LARGE SCALE GENOMIC DNA]</scope>
    <source>
        <strain evidence="1 2">TG28175</strain>
    </source>
</reference>
<dbReference type="AlphaFoldDB" id="A0A3R9RZV8"/>
<feature type="non-terminal residue" evidence="1">
    <location>
        <position position="1"/>
    </location>
</feature>
<evidence type="ECO:0000313" key="2">
    <source>
        <dbReference type="Proteomes" id="UP000280073"/>
    </source>
</evidence>
<gene>
    <name evidence="1" type="ORF">EA686_16480</name>
</gene>
<proteinExistence type="predicted"/>
<dbReference type="Proteomes" id="UP000280073">
    <property type="component" value="Unassembled WGS sequence"/>
</dbReference>
<accession>A0A3R9RZV8</accession>
<dbReference type="InterPro" id="IPR045748">
    <property type="entry name" value="DcaP"/>
</dbReference>
<comment type="caution">
    <text evidence="1">The sequence shown here is derived from an EMBL/GenBank/DDBJ whole genome shotgun (WGS) entry which is preliminary data.</text>
</comment>
<dbReference type="Pfam" id="PF19577">
    <property type="entry name" value="DcaP"/>
    <property type="match status" value="1"/>
</dbReference>
<evidence type="ECO:0000313" key="1">
    <source>
        <dbReference type="EMBL" id="RSR51254.1"/>
    </source>
</evidence>